<evidence type="ECO:0000313" key="7">
    <source>
        <dbReference type="EMBL" id="KAJ8769556.1"/>
    </source>
</evidence>
<proteinExistence type="inferred from homology"/>
<dbReference type="SUPFAM" id="SSF54695">
    <property type="entry name" value="POZ domain"/>
    <property type="match status" value="1"/>
</dbReference>
<dbReference type="Gene3D" id="3.30.710.10">
    <property type="entry name" value="Potassium Channel Kv1.1, Chain A"/>
    <property type="match status" value="1"/>
</dbReference>
<comment type="pathway">
    <text evidence="1">Protein modification; protein ubiquitination.</text>
</comment>
<sequence>MKNLSVAQSQSPGSDSDGMDRVYDQRIIVPNTAMVIADNFEKKEQSWSVSSQIPTDLTIQVQEVTFKVHKYLLLSKCGYIGHLELQPSISHLGYELKLENFPGGSETFEIILKYCYDLPLDLNPSNIAPLRCASEFLEMSEEFEDGNLISKTEAFLSFILLSSWKDTITILKSCENLSPWAENLQIVRRCCDSIARKASTENSSTGDAVNEEGWWYNDVTTLRIDHFMRITTAIRAKGTKPQVIGQSIMHYAVRWLPGLDMDLEGLRGYGHGKNELQFSILSGKKQDEGVGHTKEQKTIIESLVSVLPPQQDAVSCKFLLKMLKMAMVYCVSPALISELEKRAGMTLANAKVNDLLLPNYESEDQRKTTKLVKEGTVHNVDAVQRILDYFLIHQQEKQQMNSISAKSIVAKLLDNYLAEIARDPNLAVSKFQVLAESLPENSRTCDDGLYRAIDTYLKVSIHVAINFYYIDCCLTSLKLLQTHPLLSDHERKRLCKIMNCKRLSLDACMHAAQMRGCQ</sequence>
<dbReference type="Pfam" id="PF03000">
    <property type="entry name" value="NPH3"/>
    <property type="match status" value="2"/>
</dbReference>
<dbReference type="InterPro" id="IPR000210">
    <property type="entry name" value="BTB/POZ_dom"/>
</dbReference>
<dbReference type="EMBL" id="JAIWQS010000003">
    <property type="protein sequence ID" value="KAJ8769556.1"/>
    <property type="molecule type" value="Genomic_DNA"/>
</dbReference>
<feature type="compositionally biased region" description="Polar residues" evidence="4">
    <location>
        <begin position="1"/>
        <end position="14"/>
    </location>
</feature>
<dbReference type="PANTHER" id="PTHR32370">
    <property type="entry name" value="OS12G0117600 PROTEIN"/>
    <property type="match status" value="1"/>
</dbReference>
<dbReference type="Pfam" id="PF00651">
    <property type="entry name" value="BTB"/>
    <property type="match status" value="1"/>
</dbReference>
<feature type="region of interest" description="Disordered" evidence="4">
    <location>
        <begin position="1"/>
        <end position="20"/>
    </location>
</feature>
<dbReference type="PROSITE" id="PS50097">
    <property type="entry name" value="BTB"/>
    <property type="match status" value="1"/>
</dbReference>
<dbReference type="InterPro" id="IPR027356">
    <property type="entry name" value="NPH3_dom"/>
</dbReference>
<keyword evidence="2" id="KW-0833">Ubl conjugation pathway</keyword>
<evidence type="ECO:0000313" key="8">
    <source>
        <dbReference type="Proteomes" id="UP001159364"/>
    </source>
</evidence>
<organism evidence="7 8">
    <name type="scientific">Erythroxylum novogranatense</name>
    <dbReference type="NCBI Taxonomy" id="1862640"/>
    <lineage>
        <taxon>Eukaryota</taxon>
        <taxon>Viridiplantae</taxon>
        <taxon>Streptophyta</taxon>
        <taxon>Embryophyta</taxon>
        <taxon>Tracheophyta</taxon>
        <taxon>Spermatophyta</taxon>
        <taxon>Magnoliopsida</taxon>
        <taxon>eudicotyledons</taxon>
        <taxon>Gunneridae</taxon>
        <taxon>Pentapetalae</taxon>
        <taxon>rosids</taxon>
        <taxon>fabids</taxon>
        <taxon>Malpighiales</taxon>
        <taxon>Erythroxylaceae</taxon>
        <taxon>Erythroxylum</taxon>
    </lineage>
</organism>
<evidence type="ECO:0000256" key="3">
    <source>
        <dbReference type="PROSITE-ProRule" id="PRU00982"/>
    </source>
</evidence>
<dbReference type="SMART" id="SM00225">
    <property type="entry name" value="BTB"/>
    <property type="match status" value="1"/>
</dbReference>
<name>A0AAV8TRG4_9ROSI</name>
<evidence type="ECO:0000256" key="1">
    <source>
        <dbReference type="ARBA" id="ARBA00004906"/>
    </source>
</evidence>
<evidence type="ECO:0000259" key="6">
    <source>
        <dbReference type="PROSITE" id="PS51649"/>
    </source>
</evidence>
<dbReference type="Proteomes" id="UP001159364">
    <property type="component" value="Linkage Group LG03"/>
</dbReference>
<evidence type="ECO:0008006" key="9">
    <source>
        <dbReference type="Google" id="ProtNLM"/>
    </source>
</evidence>
<reference evidence="7 8" key="1">
    <citation type="submission" date="2021-09" db="EMBL/GenBank/DDBJ databases">
        <title>Genomic insights and catalytic innovation underlie evolution of tropane alkaloids biosynthesis.</title>
        <authorList>
            <person name="Wang Y.-J."/>
            <person name="Tian T."/>
            <person name="Huang J.-P."/>
            <person name="Huang S.-X."/>
        </authorList>
    </citation>
    <scope>NUCLEOTIDE SEQUENCE [LARGE SCALE GENOMIC DNA]</scope>
    <source>
        <strain evidence="7">KIB-2018</strain>
        <tissue evidence="7">Leaf</tissue>
    </source>
</reference>
<evidence type="ECO:0000256" key="2">
    <source>
        <dbReference type="ARBA" id="ARBA00022786"/>
    </source>
</evidence>
<gene>
    <name evidence="7" type="ORF">K2173_005159</name>
</gene>
<feature type="domain" description="BTB" evidence="5">
    <location>
        <begin position="55"/>
        <end position="124"/>
    </location>
</feature>
<comment type="similarity">
    <text evidence="3">Belongs to the NPH3 family.</text>
</comment>
<dbReference type="InterPro" id="IPR043454">
    <property type="entry name" value="NPH3/RPT2-like"/>
</dbReference>
<evidence type="ECO:0000259" key="5">
    <source>
        <dbReference type="PROSITE" id="PS50097"/>
    </source>
</evidence>
<feature type="domain" description="NPH3" evidence="6">
    <location>
        <begin position="213"/>
        <end position="518"/>
    </location>
</feature>
<evidence type="ECO:0000256" key="4">
    <source>
        <dbReference type="SAM" id="MobiDB-lite"/>
    </source>
</evidence>
<accession>A0AAV8TRG4</accession>
<keyword evidence="8" id="KW-1185">Reference proteome</keyword>
<comment type="caution">
    <text evidence="7">The sequence shown here is derived from an EMBL/GenBank/DDBJ whole genome shotgun (WGS) entry which is preliminary data.</text>
</comment>
<dbReference type="PROSITE" id="PS51649">
    <property type="entry name" value="NPH3"/>
    <property type="match status" value="1"/>
</dbReference>
<dbReference type="InterPro" id="IPR011333">
    <property type="entry name" value="SKP1/BTB/POZ_sf"/>
</dbReference>
<dbReference type="AlphaFoldDB" id="A0AAV8TRG4"/>
<protein>
    <recommendedName>
        <fullName evidence="9">Phototropic-responsive NPH3 family protein</fullName>
    </recommendedName>
</protein>